<evidence type="ECO:0000259" key="1">
    <source>
        <dbReference type="Pfam" id="PF02638"/>
    </source>
</evidence>
<evidence type="ECO:0000259" key="2">
    <source>
        <dbReference type="Pfam" id="PF07075"/>
    </source>
</evidence>
<organism evidence="4 5">
    <name type="scientific">Agaribacillus aureus</name>
    <dbReference type="NCBI Taxonomy" id="3051825"/>
    <lineage>
        <taxon>Bacteria</taxon>
        <taxon>Pseudomonadati</taxon>
        <taxon>Bacteroidota</taxon>
        <taxon>Cytophagia</taxon>
        <taxon>Cytophagales</taxon>
        <taxon>Splendidivirgaceae</taxon>
        <taxon>Agaribacillus</taxon>
    </lineage>
</organism>
<feature type="domain" description="Peptidoglycan beta-N-acetylmuramidase NamZ C-terminal" evidence="3">
    <location>
        <begin position="775"/>
        <end position="926"/>
    </location>
</feature>
<evidence type="ECO:0000313" key="4">
    <source>
        <dbReference type="EMBL" id="MDN5217123.1"/>
    </source>
</evidence>
<dbReference type="InterPro" id="IPR048502">
    <property type="entry name" value="NamZ_N"/>
</dbReference>
<dbReference type="Gene3D" id="3.20.20.80">
    <property type="entry name" value="Glycosidases"/>
    <property type="match status" value="1"/>
</dbReference>
<dbReference type="PANTHER" id="PTHR42915:SF1">
    <property type="entry name" value="PEPTIDOGLYCAN BETA-N-ACETYLMURAMIDASE NAMZ"/>
    <property type="match status" value="1"/>
</dbReference>
<dbReference type="Proteomes" id="UP001172083">
    <property type="component" value="Unassembled WGS sequence"/>
</dbReference>
<feature type="domain" description="Peptidoglycan beta-N-acetylmuramidase NamZ N-terminal" evidence="2">
    <location>
        <begin position="573"/>
        <end position="771"/>
    </location>
</feature>
<dbReference type="Pfam" id="PF20732">
    <property type="entry name" value="NamZ_C"/>
    <property type="match status" value="1"/>
</dbReference>
<dbReference type="RefSeq" id="WP_346762460.1">
    <property type="nucleotide sequence ID" value="NZ_JAUJEB010000013.1"/>
</dbReference>
<dbReference type="PANTHER" id="PTHR42915">
    <property type="entry name" value="HYPOTHETICAL 460 KDA PROTEIN IN FEUA-SIGW INTERGENIC REGION [PRECURSOR]"/>
    <property type="match status" value="1"/>
</dbReference>
<dbReference type="InterPro" id="IPR017853">
    <property type="entry name" value="GH"/>
</dbReference>
<dbReference type="Gene3D" id="3.90.1150.140">
    <property type="match status" value="1"/>
</dbReference>
<keyword evidence="5" id="KW-1185">Reference proteome</keyword>
<dbReference type="EMBL" id="JAUJEB010000013">
    <property type="protein sequence ID" value="MDN5217123.1"/>
    <property type="molecule type" value="Genomic_DNA"/>
</dbReference>
<sequence length="927" mass="104894">MMKIKWHFLVMVILLFFVAGCLSFKTGPKEPSGDIPKAPREFRAAWVASVANINWPSKPGLSTAEQKREAIQLLDLLQKHHFNAVILQIRPQSDALYQSDLEPWSYYLTGQQGKAPEPYYDPLAFWIEEAHNRALELHAWLNPYRAHHPAGGEITDHSIVKKRPDLALELKKGYWWLDPAKEATRDHSTAVVMDIVRRYDIDGIHFDDYFYPYPSYNDNQDFPDTESWAVYQQEGGKLSRKDWRRESVNVFIKKLYAAIKKEKPYVKFGLSPFGIWRPNHPKSIAGFDQYDQLYADARRWLNEGWIDYWTPQLYWPINQIAQSYPVLLGWWQAENKKNRHFWPGISIGRSKGEKGIDETINQIMITRGMLPESPGNVHWSIAPLVADETFANAISSGPYSQQALIPASPWLDKKRPSAPWVKTAVDGDQVNINWTHSDGQDVSSWVVYYKYRGSWKHKILPGKDRYITLPAFWINTQYLKSQGEAVIEDTDKLLHPLSRVAVTAVDRAGNESSSVEMAISGISSDQAPDPAEIAKQYIATKQSKPTAKNQPLVKPGIEVLIADHLDLIRGKKVGLITNPSAVDTELRSDIDLLAALADVNLVALFGAAYGVRGALQGKTLQEGAPDPQTGIPVFRLYGDSLAPKKAWLEKLDALIFDVQGVGSSWYTFKYVMSFAMEACAKANIPFIVLDRPNPLGGEVVEGPLLNLGRMFRHPLPLRHGMTYGELATMWNETEGFGTDLKVIKIKGWKRNMTWDDTKLLWVMTSPNIGTFETAVVYPGQCLFERSNLSEGLGTTKPFLMTGAPWVDGEKAARDLNSREIKGAIFRPVYFLPKNTPNTANPRGKPWNRLCAGVEVMLTDYKAYRPVETALHVIDAYKKTNPDSLKWSPPEVIKMLDQPGMTVKEVVDACQNEVSAFIEVRKKYLLYR</sequence>
<dbReference type="SUPFAM" id="SSF51445">
    <property type="entry name" value="(Trans)glycosidases"/>
    <property type="match status" value="1"/>
</dbReference>
<feature type="domain" description="Glycosyl hydrolase-like 10" evidence="1">
    <location>
        <begin position="41"/>
        <end position="338"/>
    </location>
</feature>
<dbReference type="InterPro" id="IPR008302">
    <property type="entry name" value="NamZ"/>
</dbReference>
<evidence type="ECO:0000313" key="5">
    <source>
        <dbReference type="Proteomes" id="UP001172083"/>
    </source>
</evidence>
<dbReference type="Pfam" id="PF02638">
    <property type="entry name" value="GHL10"/>
    <property type="match status" value="1"/>
</dbReference>
<dbReference type="PROSITE" id="PS51257">
    <property type="entry name" value="PROKAR_LIPOPROTEIN"/>
    <property type="match status" value="1"/>
</dbReference>
<dbReference type="InterPro" id="IPR003790">
    <property type="entry name" value="GHL10"/>
</dbReference>
<accession>A0ABT8LH48</accession>
<evidence type="ECO:0000259" key="3">
    <source>
        <dbReference type="Pfam" id="PF20732"/>
    </source>
</evidence>
<dbReference type="Pfam" id="PF07075">
    <property type="entry name" value="NamZ_N"/>
    <property type="match status" value="1"/>
</dbReference>
<reference evidence="4" key="1">
    <citation type="submission" date="2023-06" db="EMBL/GenBank/DDBJ databases">
        <title>Genomic of Agaribacillus aureum.</title>
        <authorList>
            <person name="Wang G."/>
        </authorList>
    </citation>
    <scope>NUCLEOTIDE SEQUENCE</scope>
    <source>
        <strain evidence="4">BMA12</strain>
    </source>
</reference>
<protein>
    <submittedName>
        <fullName evidence="4">DUF1343 domain-containing protein</fullName>
    </submittedName>
</protein>
<comment type="caution">
    <text evidence="4">The sequence shown here is derived from an EMBL/GenBank/DDBJ whole genome shotgun (WGS) entry which is preliminary data.</text>
</comment>
<name>A0ABT8LH48_9BACT</name>
<dbReference type="InterPro" id="IPR048503">
    <property type="entry name" value="NamZ_C"/>
</dbReference>
<proteinExistence type="predicted"/>
<dbReference type="Gene3D" id="3.40.50.12170">
    <property type="entry name" value="Uncharacterised protein PF07075, DUF1343"/>
    <property type="match status" value="1"/>
</dbReference>
<gene>
    <name evidence="4" type="ORF">QQ020_33940</name>
</gene>